<accession>A0A0D8XDF5</accession>
<protein>
    <submittedName>
        <fullName evidence="3">Neurotransmitter-gated ion-channel transmembrane region</fullName>
    </submittedName>
</protein>
<sequence length="272" mass="31026">MSILIFMVSDKMPSTSSFIPLIGWFYTSMILLISFSTLAASMVIYVQKQGMLGKPPSRKTMQWARFLARLIRMEMPLVMRQAYAHKAREEKLRRSHDAKKLSIWNRVYKVARDQARIRKSSSISAKVNGVTLPSDDVRRLHVPKKSYTITTDVTCVTEESDNNDLVNYLNVWEDDNSSFPDADQLASTPPVIKLQGLKSANTCGSLDSILHNIDLVSPRTMQRNVAELEFDWLAAVLERIFLIFFIIVFILTAFGINCIGLYYWFAAQNQSI</sequence>
<dbReference type="STRING" id="29172.A0A0D8XDF5"/>
<evidence type="ECO:0000313" key="3">
    <source>
        <dbReference type="EMBL" id="KJH41792.1"/>
    </source>
</evidence>
<dbReference type="EMBL" id="KN716760">
    <property type="protein sequence ID" value="KJH41792.1"/>
    <property type="molecule type" value="Genomic_DNA"/>
</dbReference>
<reference evidence="3 4" key="1">
    <citation type="submission" date="2013-11" db="EMBL/GenBank/DDBJ databases">
        <title>Draft genome of the bovine lungworm Dictyocaulus viviparus.</title>
        <authorList>
            <person name="Mitreva M."/>
        </authorList>
    </citation>
    <scope>NUCLEOTIDE SEQUENCE [LARGE SCALE GENOMIC DNA]</scope>
    <source>
        <strain evidence="3 4">HannoverDv2000</strain>
    </source>
</reference>
<dbReference type="Pfam" id="PF02932">
    <property type="entry name" value="Neur_chan_memb"/>
    <property type="match status" value="1"/>
</dbReference>
<dbReference type="OrthoDB" id="5802429at2759"/>
<dbReference type="AlphaFoldDB" id="A0A0D8XDF5"/>
<feature type="domain" description="Neurotransmitter-gated ion-channel transmembrane" evidence="2">
    <location>
        <begin position="1"/>
        <end position="255"/>
    </location>
</feature>
<dbReference type="GO" id="GO:0006811">
    <property type="term" value="P:monoatomic ion transport"/>
    <property type="evidence" value="ECO:0007669"/>
    <property type="project" value="InterPro"/>
</dbReference>
<dbReference type="CDD" id="cd19051">
    <property type="entry name" value="LGIC_TM_cation"/>
    <property type="match status" value="1"/>
</dbReference>
<keyword evidence="1" id="KW-1133">Transmembrane helix</keyword>
<feature type="transmembrane region" description="Helical" evidence="1">
    <location>
        <begin position="240"/>
        <end position="265"/>
    </location>
</feature>
<dbReference type="InterPro" id="IPR006029">
    <property type="entry name" value="Neurotrans-gated_channel_TM"/>
</dbReference>
<gene>
    <name evidence="3" type="ORF">DICVIV_12227</name>
</gene>
<dbReference type="SUPFAM" id="SSF90112">
    <property type="entry name" value="Neurotransmitter-gated ion-channel transmembrane pore"/>
    <property type="match status" value="1"/>
</dbReference>
<proteinExistence type="predicted"/>
<organism evidence="3 4">
    <name type="scientific">Dictyocaulus viviparus</name>
    <name type="common">Bovine lungworm</name>
    <dbReference type="NCBI Taxonomy" id="29172"/>
    <lineage>
        <taxon>Eukaryota</taxon>
        <taxon>Metazoa</taxon>
        <taxon>Ecdysozoa</taxon>
        <taxon>Nematoda</taxon>
        <taxon>Chromadorea</taxon>
        <taxon>Rhabditida</taxon>
        <taxon>Rhabditina</taxon>
        <taxon>Rhabditomorpha</taxon>
        <taxon>Strongyloidea</taxon>
        <taxon>Metastrongylidae</taxon>
        <taxon>Dictyocaulus</taxon>
    </lineage>
</organism>
<evidence type="ECO:0000256" key="1">
    <source>
        <dbReference type="SAM" id="Phobius"/>
    </source>
</evidence>
<keyword evidence="1 3" id="KW-0812">Transmembrane</keyword>
<dbReference type="InterPro" id="IPR038050">
    <property type="entry name" value="Neuro_actylchol_rec"/>
</dbReference>
<reference evidence="4" key="2">
    <citation type="journal article" date="2016" name="Sci. Rep.">
        <title>Dictyocaulus viviparus genome, variome and transcriptome elucidate lungworm biology and support future intervention.</title>
        <authorList>
            <person name="McNulty S.N."/>
            <person name="Strube C."/>
            <person name="Rosa B.A."/>
            <person name="Martin J.C."/>
            <person name="Tyagi R."/>
            <person name="Choi Y.J."/>
            <person name="Wang Q."/>
            <person name="Hallsworth Pepin K."/>
            <person name="Zhang X."/>
            <person name="Ozersky P."/>
            <person name="Wilson R.K."/>
            <person name="Sternberg P.W."/>
            <person name="Gasser R.B."/>
            <person name="Mitreva M."/>
        </authorList>
    </citation>
    <scope>NUCLEOTIDE SEQUENCE [LARGE SCALE GENOMIC DNA]</scope>
    <source>
        <strain evidence="4">HannoverDv2000</strain>
    </source>
</reference>
<keyword evidence="4" id="KW-1185">Reference proteome</keyword>
<dbReference type="Proteomes" id="UP000053766">
    <property type="component" value="Unassembled WGS sequence"/>
</dbReference>
<dbReference type="InterPro" id="IPR036719">
    <property type="entry name" value="Neuro-gated_channel_TM_sf"/>
</dbReference>
<dbReference type="GO" id="GO:0016020">
    <property type="term" value="C:membrane"/>
    <property type="evidence" value="ECO:0007669"/>
    <property type="project" value="InterPro"/>
</dbReference>
<evidence type="ECO:0000259" key="2">
    <source>
        <dbReference type="Pfam" id="PF02932"/>
    </source>
</evidence>
<dbReference type="Gene3D" id="1.20.58.390">
    <property type="entry name" value="Neurotransmitter-gated ion-channel transmembrane domain"/>
    <property type="match status" value="1"/>
</dbReference>
<feature type="transmembrane region" description="Helical" evidence="1">
    <location>
        <begin position="21"/>
        <end position="46"/>
    </location>
</feature>
<evidence type="ECO:0000313" key="4">
    <source>
        <dbReference type="Proteomes" id="UP000053766"/>
    </source>
</evidence>
<keyword evidence="1" id="KW-0472">Membrane</keyword>
<name>A0A0D8XDF5_DICVI</name>